<protein>
    <recommendedName>
        <fullName evidence="3">Plastid lipid-associated protein/fibrillin conserved domain-containing protein</fullName>
    </recommendedName>
</protein>
<keyword evidence="2" id="KW-1185">Reference proteome</keyword>
<gene>
    <name evidence="1" type="ORF">BXY39_3435</name>
</gene>
<dbReference type="OrthoDB" id="573488at2"/>
<dbReference type="Proteomes" id="UP000271227">
    <property type="component" value="Unassembled WGS sequence"/>
</dbReference>
<dbReference type="InParanoid" id="A0A3M0BZX1"/>
<name>A0A3M0BZX1_9PROT</name>
<evidence type="ECO:0008006" key="3">
    <source>
        <dbReference type="Google" id="ProtNLM"/>
    </source>
</evidence>
<evidence type="ECO:0000313" key="1">
    <source>
        <dbReference type="EMBL" id="RMB01927.1"/>
    </source>
</evidence>
<dbReference type="RefSeq" id="WP_121940071.1">
    <property type="nucleotide sequence ID" value="NZ_REFR01000015.1"/>
</dbReference>
<organism evidence="1 2">
    <name type="scientific">Eilatimonas milleporae</name>
    <dbReference type="NCBI Taxonomy" id="911205"/>
    <lineage>
        <taxon>Bacteria</taxon>
        <taxon>Pseudomonadati</taxon>
        <taxon>Pseudomonadota</taxon>
        <taxon>Alphaproteobacteria</taxon>
        <taxon>Kordiimonadales</taxon>
        <taxon>Kordiimonadaceae</taxon>
        <taxon>Eilatimonas</taxon>
    </lineage>
</organism>
<accession>A0A3M0BZX1</accession>
<proteinExistence type="predicted"/>
<dbReference type="AlphaFoldDB" id="A0A3M0BZX1"/>
<evidence type="ECO:0000313" key="2">
    <source>
        <dbReference type="Proteomes" id="UP000271227"/>
    </source>
</evidence>
<sequence length="224" mass="25293">MSEVTALKTRLREAISNCRPDGTYEDAVYDEIHALIEKVVPHTPTPSPYENQGYVESPWGSEYAQFGPRHTAGKPIRHETNLALQSFSVFPKSPIKVEDIDQEIRVDGNHYNNVSQITTVDGTYPATLIVWGRYNLLPEEPMRYVVDFFSVELVPNEEGVDPDAFRAAYGLEPGSDLRRDLKRSPKLHSDVVYCDDDMRINYGSLGGIYVLRRLHSEGKSVSFA</sequence>
<reference evidence="1 2" key="1">
    <citation type="submission" date="2018-10" db="EMBL/GenBank/DDBJ databases">
        <title>Genomic Encyclopedia of Archaeal and Bacterial Type Strains, Phase II (KMG-II): from individual species to whole genera.</title>
        <authorList>
            <person name="Goeker M."/>
        </authorList>
    </citation>
    <scope>NUCLEOTIDE SEQUENCE [LARGE SCALE GENOMIC DNA]</scope>
    <source>
        <strain evidence="1 2">DSM 25217</strain>
    </source>
</reference>
<comment type="caution">
    <text evidence="1">The sequence shown here is derived from an EMBL/GenBank/DDBJ whole genome shotgun (WGS) entry which is preliminary data.</text>
</comment>
<dbReference type="EMBL" id="REFR01000015">
    <property type="protein sequence ID" value="RMB01927.1"/>
    <property type="molecule type" value="Genomic_DNA"/>
</dbReference>